<dbReference type="Proteomes" id="UP000001261">
    <property type="component" value="Unassembled WGS sequence"/>
</dbReference>
<dbReference type="KEGG" id="cim:CIMG_13486"/>
<dbReference type="RefSeq" id="XP_004444603.1">
    <property type="nucleotide sequence ID" value="XM_004444546.1"/>
</dbReference>
<dbReference type="STRING" id="246410.A0A0D8JV56"/>
<keyword evidence="2" id="KW-1185">Reference proteome</keyword>
<gene>
    <name evidence="1" type="ORF">CIMG_13486</name>
</gene>
<dbReference type="AlphaFoldDB" id="A0A0D8JV56"/>
<sequence length="69" mass="8019">MNKIHAKAMLGLTVEKLLNLKKIMQELYDKKIQNLIYQAAAKKVLKKSWITVVEYIISQESFANKILQI</sequence>
<dbReference type="GeneID" id="24165113"/>
<proteinExistence type="predicted"/>
<dbReference type="VEuPathDB" id="FungiDB:CIMG_13486"/>
<evidence type="ECO:0000313" key="1">
    <source>
        <dbReference type="EMBL" id="KJF61205.1"/>
    </source>
</evidence>
<evidence type="ECO:0000313" key="2">
    <source>
        <dbReference type="Proteomes" id="UP000001261"/>
    </source>
</evidence>
<protein>
    <submittedName>
        <fullName evidence="1">Transcription termination factor 2</fullName>
    </submittedName>
</protein>
<dbReference type="InParanoid" id="A0A0D8JV56"/>
<reference evidence="2" key="1">
    <citation type="journal article" date="2009" name="Genome Res.">
        <title>Comparative genomic analyses of the human fungal pathogens Coccidioides and their relatives.</title>
        <authorList>
            <person name="Sharpton T.J."/>
            <person name="Stajich J.E."/>
            <person name="Rounsley S.D."/>
            <person name="Gardner M.J."/>
            <person name="Wortman J.R."/>
            <person name="Jordar V.S."/>
            <person name="Maiti R."/>
            <person name="Kodira C.D."/>
            <person name="Neafsey D.E."/>
            <person name="Zeng Q."/>
            <person name="Hung C.-Y."/>
            <person name="McMahan C."/>
            <person name="Muszewska A."/>
            <person name="Grynberg M."/>
            <person name="Mandel M.A."/>
            <person name="Kellner E.M."/>
            <person name="Barker B.M."/>
            <person name="Galgiani J.N."/>
            <person name="Orbach M.J."/>
            <person name="Kirkland T.N."/>
            <person name="Cole G.T."/>
            <person name="Henn M.R."/>
            <person name="Birren B.W."/>
            <person name="Taylor J.W."/>
        </authorList>
    </citation>
    <scope>NUCLEOTIDE SEQUENCE [LARGE SCALE GENOMIC DNA]</scope>
    <source>
        <strain evidence="2">RS</strain>
    </source>
</reference>
<reference evidence="2" key="2">
    <citation type="journal article" date="2010" name="Genome Res.">
        <title>Population genomic sequencing of Coccidioides fungi reveals recent hybridization and transposon control.</title>
        <authorList>
            <person name="Neafsey D.E."/>
            <person name="Barker B.M."/>
            <person name="Sharpton T.J."/>
            <person name="Stajich J.E."/>
            <person name="Park D.J."/>
            <person name="Whiston E."/>
            <person name="Hung C.-Y."/>
            <person name="McMahan C."/>
            <person name="White J."/>
            <person name="Sykes S."/>
            <person name="Heiman D."/>
            <person name="Young S."/>
            <person name="Zeng Q."/>
            <person name="Abouelleil A."/>
            <person name="Aftuck L."/>
            <person name="Bessette D."/>
            <person name="Brown A."/>
            <person name="FitzGerald M."/>
            <person name="Lui A."/>
            <person name="Macdonald J.P."/>
            <person name="Priest M."/>
            <person name="Orbach M.J."/>
            <person name="Galgiani J.N."/>
            <person name="Kirkland T.N."/>
            <person name="Cole G.T."/>
            <person name="Birren B.W."/>
            <person name="Henn M.R."/>
            <person name="Taylor J.W."/>
            <person name="Rounsley S.D."/>
        </authorList>
    </citation>
    <scope>GENOME REANNOTATION</scope>
    <source>
        <strain evidence="2">RS</strain>
    </source>
</reference>
<organism evidence="1 2">
    <name type="scientific">Coccidioides immitis (strain RS)</name>
    <name type="common">Valley fever fungus</name>
    <dbReference type="NCBI Taxonomy" id="246410"/>
    <lineage>
        <taxon>Eukaryota</taxon>
        <taxon>Fungi</taxon>
        <taxon>Dikarya</taxon>
        <taxon>Ascomycota</taxon>
        <taxon>Pezizomycotina</taxon>
        <taxon>Eurotiomycetes</taxon>
        <taxon>Eurotiomycetidae</taxon>
        <taxon>Onygenales</taxon>
        <taxon>Onygenaceae</taxon>
        <taxon>Coccidioides</taxon>
    </lineage>
</organism>
<accession>A0A0D8JV56</accession>
<name>A0A0D8JV56_COCIM</name>
<dbReference type="EMBL" id="GG704915">
    <property type="protein sequence ID" value="KJF61205.1"/>
    <property type="molecule type" value="Genomic_DNA"/>
</dbReference>